<name>A0ABN9Q018_9DINO</name>
<evidence type="ECO:0000313" key="3">
    <source>
        <dbReference type="Proteomes" id="UP001189429"/>
    </source>
</evidence>
<accession>A0ABN9Q018</accession>
<feature type="region of interest" description="Disordered" evidence="1">
    <location>
        <begin position="356"/>
        <end position="375"/>
    </location>
</feature>
<feature type="non-terminal residue" evidence="2">
    <location>
        <position position="460"/>
    </location>
</feature>
<evidence type="ECO:0000313" key="2">
    <source>
        <dbReference type="EMBL" id="CAK0797618.1"/>
    </source>
</evidence>
<dbReference type="EMBL" id="CAUYUJ010001781">
    <property type="protein sequence ID" value="CAK0797618.1"/>
    <property type="molecule type" value="Genomic_DNA"/>
</dbReference>
<gene>
    <name evidence="2" type="ORF">PCOR1329_LOCUS6650</name>
</gene>
<protein>
    <submittedName>
        <fullName evidence="2">Uncharacterized protein</fullName>
    </submittedName>
</protein>
<dbReference type="Proteomes" id="UP001189429">
    <property type="component" value="Unassembled WGS sequence"/>
</dbReference>
<sequence length="460" mass="48825">MIIAPAISPIQRGFVRGLNFMHTALDLDTFSGIASLGPEALMAQHLPLGFDFAQSFAALSQRWLCMSLRTLGPPSGILGTLAMFNFDVQVFEDSHAGLAFPFIVNSSVLQGCPLSGDLCAMGAKIFPIDLAASFEERRRAAALACLAAADAAWAAIDVVEHLQYLGIILGVSVSPETQRAPQLAAWRERAWAISKKSSCFSAATAIRRRRAIPALGYGGRISPLPWNFTRDEVHIHSRLVHSQLACQRARASGLARPGGLRRARPDLCQCVRCRRAPAGGLDRDGGVAGRLGAAAPPGEGAPADGHLSARALRGDAAQRRAPGPPPASGLGGPGRLAKAVRGGMAALHRARELLQAPSAARDGGPPSAPGGKPRLQGVLSRTLRTGACCNDLAATLTWRARRRLPSVETPEALDWESLAGDLRRAPQAWRMALPRTWARAWPTAARLQSRGHPRIFGCAA</sequence>
<evidence type="ECO:0000256" key="1">
    <source>
        <dbReference type="SAM" id="MobiDB-lite"/>
    </source>
</evidence>
<organism evidence="2 3">
    <name type="scientific">Prorocentrum cordatum</name>
    <dbReference type="NCBI Taxonomy" id="2364126"/>
    <lineage>
        <taxon>Eukaryota</taxon>
        <taxon>Sar</taxon>
        <taxon>Alveolata</taxon>
        <taxon>Dinophyceae</taxon>
        <taxon>Prorocentrales</taxon>
        <taxon>Prorocentraceae</taxon>
        <taxon>Prorocentrum</taxon>
    </lineage>
</organism>
<proteinExistence type="predicted"/>
<reference evidence="2" key="1">
    <citation type="submission" date="2023-10" db="EMBL/GenBank/DDBJ databases">
        <authorList>
            <person name="Chen Y."/>
            <person name="Shah S."/>
            <person name="Dougan E. K."/>
            <person name="Thang M."/>
            <person name="Chan C."/>
        </authorList>
    </citation>
    <scope>NUCLEOTIDE SEQUENCE [LARGE SCALE GENOMIC DNA]</scope>
</reference>
<comment type="caution">
    <text evidence="2">The sequence shown here is derived from an EMBL/GenBank/DDBJ whole genome shotgun (WGS) entry which is preliminary data.</text>
</comment>
<keyword evidence="3" id="KW-1185">Reference proteome</keyword>
<feature type="region of interest" description="Disordered" evidence="1">
    <location>
        <begin position="282"/>
        <end position="337"/>
    </location>
</feature>
<feature type="compositionally biased region" description="Low complexity" evidence="1">
    <location>
        <begin position="290"/>
        <end position="305"/>
    </location>
</feature>